<dbReference type="Proteomes" id="UP000017836">
    <property type="component" value="Unassembled WGS sequence"/>
</dbReference>
<keyword evidence="1" id="KW-0175">Coiled coil</keyword>
<protein>
    <submittedName>
        <fullName evidence="2">Uncharacterized protein</fullName>
    </submittedName>
</protein>
<keyword evidence="3" id="KW-1185">Reference proteome</keyword>
<organism evidence="2 3">
    <name type="scientific">Amborella trichopoda</name>
    <dbReference type="NCBI Taxonomy" id="13333"/>
    <lineage>
        <taxon>Eukaryota</taxon>
        <taxon>Viridiplantae</taxon>
        <taxon>Streptophyta</taxon>
        <taxon>Embryophyta</taxon>
        <taxon>Tracheophyta</taxon>
        <taxon>Spermatophyta</taxon>
        <taxon>Magnoliopsida</taxon>
        <taxon>Amborellales</taxon>
        <taxon>Amborellaceae</taxon>
        <taxon>Amborella</taxon>
    </lineage>
</organism>
<dbReference type="Gramene" id="ERM98007">
    <property type="protein sequence ID" value="ERM98007"/>
    <property type="gene ID" value="AMTR_s00120p00039160"/>
</dbReference>
<evidence type="ECO:0000313" key="2">
    <source>
        <dbReference type="EMBL" id="ERM98007.1"/>
    </source>
</evidence>
<dbReference type="HOGENOM" id="CLU_2430030_0_0_1"/>
<dbReference type="EMBL" id="KI395590">
    <property type="protein sequence ID" value="ERM98007.1"/>
    <property type="molecule type" value="Genomic_DNA"/>
</dbReference>
<accession>W1NQF5</accession>
<feature type="coiled-coil region" evidence="1">
    <location>
        <begin position="29"/>
        <end position="70"/>
    </location>
</feature>
<sequence length="91" mass="10314">MPLGRSRSNCGIDRLVFVEEGWCMSGKEIERMEMELKCKDELIEGLRASLRSSEREVDILKQSLRILTNSSNSKPVLKVLPHSLLMGSCTF</sequence>
<proteinExistence type="predicted"/>
<name>W1NQF5_AMBTC</name>
<evidence type="ECO:0000313" key="3">
    <source>
        <dbReference type="Proteomes" id="UP000017836"/>
    </source>
</evidence>
<dbReference type="AlphaFoldDB" id="W1NQF5"/>
<reference evidence="3" key="1">
    <citation type="journal article" date="2013" name="Science">
        <title>The Amborella genome and the evolution of flowering plants.</title>
        <authorList>
            <consortium name="Amborella Genome Project"/>
        </authorList>
    </citation>
    <scope>NUCLEOTIDE SEQUENCE [LARGE SCALE GENOMIC DNA]</scope>
</reference>
<evidence type="ECO:0000256" key="1">
    <source>
        <dbReference type="SAM" id="Coils"/>
    </source>
</evidence>
<gene>
    <name evidence="2" type="ORF">AMTR_s00120p00039160</name>
</gene>